<protein>
    <submittedName>
        <fullName evidence="1">Uncharacterized protein</fullName>
    </submittedName>
</protein>
<name>A0A0A9HK37_ARUDO</name>
<accession>A0A0A9HK37</accession>
<dbReference type="EMBL" id="GBRH01161717">
    <property type="protein sequence ID" value="JAE36179.1"/>
    <property type="molecule type" value="Transcribed_RNA"/>
</dbReference>
<organism evidence="1">
    <name type="scientific">Arundo donax</name>
    <name type="common">Giant reed</name>
    <name type="synonym">Donax arundinaceus</name>
    <dbReference type="NCBI Taxonomy" id="35708"/>
    <lineage>
        <taxon>Eukaryota</taxon>
        <taxon>Viridiplantae</taxon>
        <taxon>Streptophyta</taxon>
        <taxon>Embryophyta</taxon>
        <taxon>Tracheophyta</taxon>
        <taxon>Spermatophyta</taxon>
        <taxon>Magnoliopsida</taxon>
        <taxon>Liliopsida</taxon>
        <taxon>Poales</taxon>
        <taxon>Poaceae</taxon>
        <taxon>PACMAD clade</taxon>
        <taxon>Arundinoideae</taxon>
        <taxon>Arundineae</taxon>
        <taxon>Arundo</taxon>
    </lineage>
</organism>
<sequence>MCIISIIHWIKDQRHDYQIPRPTQNTKCRRRQMYKMQICNKLLN</sequence>
<dbReference type="AlphaFoldDB" id="A0A0A9HK37"/>
<reference evidence="1" key="1">
    <citation type="submission" date="2014-09" db="EMBL/GenBank/DDBJ databases">
        <authorList>
            <person name="Magalhaes I.L.F."/>
            <person name="Oliveira U."/>
            <person name="Santos F.R."/>
            <person name="Vidigal T.H.D.A."/>
            <person name="Brescovit A.D."/>
            <person name="Santos A.J."/>
        </authorList>
    </citation>
    <scope>NUCLEOTIDE SEQUENCE</scope>
    <source>
        <tissue evidence="1">Shoot tissue taken approximately 20 cm above the soil surface</tissue>
    </source>
</reference>
<proteinExistence type="predicted"/>
<reference evidence="1" key="2">
    <citation type="journal article" date="2015" name="Data Brief">
        <title>Shoot transcriptome of the giant reed, Arundo donax.</title>
        <authorList>
            <person name="Barrero R.A."/>
            <person name="Guerrero F.D."/>
            <person name="Moolhuijzen P."/>
            <person name="Goolsby J.A."/>
            <person name="Tidwell J."/>
            <person name="Bellgard S.E."/>
            <person name="Bellgard M.I."/>
        </authorList>
    </citation>
    <scope>NUCLEOTIDE SEQUENCE</scope>
    <source>
        <tissue evidence="1">Shoot tissue taken approximately 20 cm above the soil surface</tissue>
    </source>
</reference>
<evidence type="ECO:0000313" key="1">
    <source>
        <dbReference type="EMBL" id="JAE36179.1"/>
    </source>
</evidence>